<dbReference type="GO" id="GO:0016787">
    <property type="term" value="F:hydrolase activity"/>
    <property type="evidence" value="ECO:0007669"/>
    <property type="project" value="UniProtKB-KW"/>
</dbReference>
<keyword evidence="9" id="KW-1185">Reference proteome</keyword>
<dbReference type="Gene3D" id="2.60.40.1180">
    <property type="entry name" value="Golgi alpha-mannosidase II"/>
    <property type="match status" value="1"/>
</dbReference>
<dbReference type="InterPro" id="IPR013780">
    <property type="entry name" value="Glyco_hydro_b"/>
</dbReference>
<keyword evidence="2 6" id="KW-0732">Signal</keyword>
<reference evidence="8 9" key="1">
    <citation type="submission" date="2024-03" db="EMBL/GenBank/DDBJ databases">
        <title>Sequence of Lycoming College Course Isolates.</title>
        <authorList>
            <person name="Plotts O."/>
            <person name="Newman J."/>
        </authorList>
    </citation>
    <scope>NUCLEOTIDE SEQUENCE [LARGE SCALE GENOMIC DNA]</scope>
    <source>
        <strain evidence="8 9">CJB-3</strain>
    </source>
</reference>
<keyword evidence="4 5" id="KW-0326">Glycosidase</keyword>
<dbReference type="RefSeq" id="WP_288879327.1">
    <property type="nucleotide sequence ID" value="NZ_CBFGNQ010000002.1"/>
</dbReference>
<dbReference type="SUPFAM" id="SSF51445">
    <property type="entry name" value="(Trans)glycosidases"/>
    <property type="match status" value="1"/>
</dbReference>
<evidence type="ECO:0000256" key="2">
    <source>
        <dbReference type="ARBA" id="ARBA00022729"/>
    </source>
</evidence>
<dbReference type="EC" id="3.2.1.22" evidence="5"/>
<feature type="domain" description="Alpha galactosidase C-terminal" evidence="7">
    <location>
        <begin position="342"/>
        <end position="414"/>
    </location>
</feature>
<dbReference type="PROSITE" id="PS00512">
    <property type="entry name" value="ALPHA_GALACTOSIDASE"/>
    <property type="match status" value="1"/>
</dbReference>
<sequence>MNNKIIAGSLVIAFWLSTFSGIAQVNFNDKPELAATPPMGWMTWNYFADKINEKDIKEMADAMVSSGMVKAGYNYLMIDDGWQGGRDNRNQIIADPLKFPSGVKSLADYVHEKGIKLGIYSDAAQLTCAGYTASLNFEEQDAKTFASWGIDYLKYDYCDAPADSATAVVRYKKMADALRNSGREIALGICEWGNRKPWLWAKNAGGQLWRTTADVRDKWAALKPWKDPNDLHSIGAGIMDIVDVNADLAQYAGPGGWNDFDMLVIGLNGKKGPSGDLGGKGCSETEYQSQMSLWSIMTAPLVATNDLRIMSEATKRILLNEDVIAINQDALGKQAERKINKGNWNVFVKPLKNGDYAIAILNRGASAESLSLNWKDLGLDGSYKINDLWLHKAVGNGKKWSGRVLSHETKLFRLSSTDK</sequence>
<gene>
    <name evidence="8" type="ORF">WAE58_08975</name>
</gene>
<dbReference type="InterPro" id="IPR000111">
    <property type="entry name" value="Glyco_hydro_27/36_CS"/>
</dbReference>
<evidence type="ECO:0000313" key="9">
    <source>
        <dbReference type="Proteomes" id="UP001378956"/>
    </source>
</evidence>
<dbReference type="PANTHER" id="PTHR11452:SF75">
    <property type="entry name" value="ALPHA-GALACTOSIDASE MEL1"/>
    <property type="match status" value="1"/>
</dbReference>
<feature type="chain" id="PRO_5046121075" description="Alpha-galactosidase" evidence="6">
    <location>
        <begin position="24"/>
        <end position="419"/>
    </location>
</feature>
<evidence type="ECO:0000256" key="5">
    <source>
        <dbReference type="RuleBase" id="RU361168"/>
    </source>
</evidence>
<dbReference type="InterPro" id="IPR017853">
    <property type="entry name" value="GH"/>
</dbReference>
<name>A0ABU8NKW8_9SPHI</name>
<evidence type="ECO:0000256" key="1">
    <source>
        <dbReference type="ARBA" id="ARBA00009743"/>
    </source>
</evidence>
<proteinExistence type="inferred from homology"/>
<protein>
    <recommendedName>
        <fullName evidence="5">Alpha-galactosidase</fullName>
        <ecNumber evidence="5">3.2.1.22</ecNumber>
    </recommendedName>
    <alternativeName>
        <fullName evidence="5">Melibiase</fullName>
    </alternativeName>
</protein>
<evidence type="ECO:0000313" key="8">
    <source>
        <dbReference type="EMBL" id="MEJ2902559.1"/>
    </source>
</evidence>
<evidence type="ECO:0000256" key="3">
    <source>
        <dbReference type="ARBA" id="ARBA00022801"/>
    </source>
</evidence>
<accession>A0ABU8NKW8</accession>
<dbReference type="CDD" id="cd14792">
    <property type="entry name" value="GH27"/>
    <property type="match status" value="1"/>
</dbReference>
<comment type="caution">
    <text evidence="8">The sequence shown here is derived from an EMBL/GenBank/DDBJ whole genome shotgun (WGS) entry which is preliminary data.</text>
</comment>
<organism evidence="8 9">
    <name type="scientific">Pedobacter panaciterrae</name>
    <dbReference type="NCBI Taxonomy" id="363849"/>
    <lineage>
        <taxon>Bacteria</taxon>
        <taxon>Pseudomonadati</taxon>
        <taxon>Bacteroidota</taxon>
        <taxon>Sphingobacteriia</taxon>
        <taxon>Sphingobacteriales</taxon>
        <taxon>Sphingobacteriaceae</taxon>
        <taxon>Pedobacter</taxon>
    </lineage>
</organism>
<evidence type="ECO:0000256" key="6">
    <source>
        <dbReference type="SAM" id="SignalP"/>
    </source>
</evidence>
<dbReference type="Pfam" id="PF17801">
    <property type="entry name" value="Melibiase_C"/>
    <property type="match status" value="1"/>
</dbReference>
<dbReference type="PANTHER" id="PTHR11452">
    <property type="entry name" value="ALPHA-GALACTOSIDASE/ALPHA-N-ACETYLGALACTOSAMINIDASE"/>
    <property type="match status" value="1"/>
</dbReference>
<dbReference type="InterPro" id="IPR013785">
    <property type="entry name" value="Aldolase_TIM"/>
</dbReference>
<evidence type="ECO:0000259" key="7">
    <source>
        <dbReference type="Pfam" id="PF17801"/>
    </source>
</evidence>
<feature type="signal peptide" evidence="6">
    <location>
        <begin position="1"/>
        <end position="23"/>
    </location>
</feature>
<keyword evidence="5" id="KW-1015">Disulfide bond</keyword>
<dbReference type="SUPFAM" id="SSF51011">
    <property type="entry name" value="Glycosyl hydrolase domain"/>
    <property type="match status" value="1"/>
</dbReference>
<comment type="catalytic activity">
    <reaction evidence="5">
        <text>Hydrolysis of terminal, non-reducing alpha-D-galactose residues in alpha-D-galactosides, including galactose oligosaccharides, galactomannans and galactolipids.</text>
        <dbReference type="EC" id="3.2.1.22"/>
    </reaction>
</comment>
<dbReference type="Pfam" id="PF16499">
    <property type="entry name" value="Melibiase_2"/>
    <property type="match status" value="1"/>
</dbReference>
<dbReference type="PRINTS" id="PR00740">
    <property type="entry name" value="GLHYDRLASE27"/>
</dbReference>
<comment type="similarity">
    <text evidence="1 5">Belongs to the glycosyl hydrolase 27 family.</text>
</comment>
<dbReference type="EMBL" id="JBBEUB010000002">
    <property type="protein sequence ID" value="MEJ2902559.1"/>
    <property type="molecule type" value="Genomic_DNA"/>
</dbReference>
<dbReference type="InterPro" id="IPR041233">
    <property type="entry name" value="Melibiase_C"/>
</dbReference>
<dbReference type="InterPro" id="IPR002241">
    <property type="entry name" value="Glyco_hydro_27"/>
</dbReference>
<dbReference type="Gene3D" id="3.20.20.70">
    <property type="entry name" value="Aldolase class I"/>
    <property type="match status" value="1"/>
</dbReference>
<dbReference type="Proteomes" id="UP001378956">
    <property type="component" value="Unassembled WGS sequence"/>
</dbReference>
<evidence type="ECO:0000256" key="4">
    <source>
        <dbReference type="ARBA" id="ARBA00023295"/>
    </source>
</evidence>
<keyword evidence="3 5" id="KW-0378">Hydrolase</keyword>